<keyword evidence="2" id="KW-1185">Reference proteome</keyword>
<dbReference type="EMBL" id="LKEA01000007">
    <property type="protein sequence ID" value="ROW07740.1"/>
    <property type="molecule type" value="Genomic_DNA"/>
</dbReference>
<evidence type="ECO:0000313" key="2">
    <source>
        <dbReference type="Proteomes" id="UP000283895"/>
    </source>
</evidence>
<organism evidence="1 2">
    <name type="scientific">Cytospora schulzeri</name>
    <dbReference type="NCBI Taxonomy" id="448051"/>
    <lineage>
        <taxon>Eukaryota</taxon>
        <taxon>Fungi</taxon>
        <taxon>Dikarya</taxon>
        <taxon>Ascomycota</taxon>
        <taxon>Pezizomycotina</taxon>
        <taxon>Sordariomycetes</taxon>
        <taxon>Sordariomycetidae</taxon>
        <taxon>Diaporthales</taxon>
        <taxon>Cytosporaceae</taxon>
        <taxon>Cytospora</taxon>
    </lineage>
</organism>
<name>A0A423WW97_9PEZI</name>
<comment type="caution">
    <text evidence="1">The sequence shown here is derived from an EMBL/GenBank/DDBJ whole genome shotgun (WGS) entry which is preliminary data.</text>
</comment>
<gene>
    <name evidence="1" type="ORF">VMCG_03452</name>
</gene>
<dbReference type="AlphaFoldDB" id="A0A423WW97"/>
<dbReference type="Proteomes" id="UP000283895">
    <property type="component" value="Unassembled WGS sequence"/>
</dbReference>
<reference evidence="1 2" key="1">
    <citation type="submission" date="2015-09" db="EMBL/GenBank/DDBJ databases">
        <title>Host preference determinants of Valsa canker pathogens revealed by comparative genomics.</title>
        <authorList>
            <person name="Yin Z."/>
            <person name="Huang L."/>
        </authorList>
    </citation>
    <scope>NUCLEOTIDE SEQUENCE [LARGE SCALE GENOMIC DNA]</scope>
    <source>
        <strain evidence="1 2">03-1</strain>
    </source>
</reference>
<protein>
    <submittedName>
        <fullName evidence="1">Uncharacterized protein</fullName>
    </submittedName>
</protein>
<evidence type="ECO:0000313" key="1">
    <source>
        <dbReference type="EMBL" id="ROW07740.1"/>
    </source>
</evidence>
<sequence length="61" mass="6459">MGSGPAGQVMAFLSTDAANMQSIMQYASVPGTYGTYVSRSSRLAENAHGVERCRGVYVVDL</sequence>
<accession>A0A423WW97</accession>
<proteinExistence type="predicted"/>